<gene>
    <name evidence="2" type="ORF">B0T25DRAFT_568331</name>
</gene>
<reference evidence="2" key="1">
    <citation type="journal article" date="2023" name="Mol. Phylogenet. Evol.">
        <title>Genome-scale phylogeny and comparative genomics of the fungal order Sordariales.</title>
        <authorList>
            <person name="Hensen N."/>
            <person name="Bonometti L."/>
            <person name="Westerberg I."/>
            <person name="Brannstrom I.O."/>
            <person name="Guillou S."/>
            <person name="Cros-Aarteil S."/>
            <person name="Calhoun S."/>
            <person name="Haridas S."/>
            <person name="Kuo A."/>
            <person name="Mondo S."/>
            <person name="Pangilinan J."/>
            <person name="Riley R."/>
            <person name="LaButti K."/>
            <person name="Andreopoulos B."/>
            <person name="Lipzen A."/>
            <person name="Chen C."/>
            <person name="Yan M."/>
            <person name="Daum C."/>
            <person name="Ng V."/>
            <person name="Clum A."/>
            <person name="Steindorff A."/>
            <person name="Ohm R.A."/>
            <person name="Martin F."/>
            <person name="Silar P."/>
            <person name="Natvig D.O."/>
            <person name="Lalanne C."/>
            <person name="Gautier V."/>
            <person name="Ament-Velasquez S.L."/>
            <person name="Kruys A."/>
            <person name="Hutchinson M.I."/>
            <person name="Powell A.J."/>
            <person name="Barry K."/>
            <person name="Miller A.N."/>
            <person name="Grigoriev I.V."/>
            <person name="Debuchy R."/>
            <person name="Gladieux P."/>
            <person name="Hiltunen Thoren M."/>
            <person name="Johannesson H."/>
        </authorList>
    </citation>
    <scope>NUCLEOTIDE SEQUENCE</scope>
    <source>
        <strain evidence="2">CBS 955.72</strain>
    </source>
</reference>
<feature type="compositionally biased region" description="Polar residues" evidence="1">
    <location>
        <begin position="146"/>
        <end position="162"/>
    </location>
</feature>
<evidence type="ECO:0000256" key="1">
    <source>
        <dbReference type="SAM" id="MobiDB-lite"/>
    </source>
</evidence>
<feature type="region of interest" description="Disordered" evidence="1">
    <location>
        <begin position="1"/>
        <end position="67"/>
    </location>
</feature>
<feature type="region of interest" description="Disordered" evidence="1">
    <location>
        <begin position="89"/>
        <end position="220"/>
    </location>
</feature>
<sequence length="220" mass="22789">MAGEPPHLARLSSPDAAHSEANSSVQVHLDAESNRAVVPPASRSASRRRSPPGHSQSSVASLHQERPAAEDMLRDLIVITDSSNNAISDALQSLKRTHDGDSPDEPRPKRDRLEEELDRISAILRGEGSASGAGAAPPRPEDGRGSTATTDVGTQTPSNLTLSIRRRSHRQGNDAAASAATAPTAVPAAPAASAAPADERDQDLSSEVSEPRTAGSRGAG</sequence>
<organism evidence="2 3">
    <name type="scientific">Lasiosphaeria hispida</name>
    <dbReference type="NCBI Taxonomy" id="260671"/>
    <lineage>
        <taxon>Eukaryota</taxon>
        <taxon>Fungi</taxon>
        <taxon>Dikarya</taxon>
        <taxon>Ascomycota</taxon>
        <taxon>Pezizomycotina</taxon>
        <taxon>Sordariomycetes</taxon>
        <taxon>Sordariomycetidae</taxon>
        <taxon>Sordariales</taxon>
        <taxon>Lasiosphaeriaceae</taxon>
        <taxon>Lasiosphaeria</taxon>
    </lineage>
</organism>
<feature type="compositionally biased region" description="Low complexity" evidence="1">
    <location>
        <begin position="125"/>
        <end position="136"/>
    </location>
</feature>
<comment type="caution">
    <text evidence="2">The sequence shown here is derived from an EMBL/GenBank/DDBJ whole genome shotgun (WGS) entry which is preliminary data.</text>
</comment>
<dbReference type="Proteomes" id="UP001275084">
    <property type="component" value="Unassembled WGS sequence"/>
</dbReference>
<feature type="compositionally biased region" description="Low complexity" evidence="1">
    <location>
        <begin position="175"/>
        <end position="196"/>
    </location>
</feature>
<evidence type="ECO:0000313" key="2">
    <source>
        <dbReference type="EMBL" id="KAK3353099.1"/>
    </source>
</evidence>
<dbReference type="AlphaFoldDB" id="A0AAJ0HI82"/>
<accession>A0AAJ0HI82</accession>
<keyword evidence="3" id="KW-1185">Reference proteome</keyword>
<feature type="compositionally biased region" description="Low complexity" evidence="1">
    <location>
        <begin position="35"/>
        <end position="44"/>
    </location>
</feature>
<feature type="compositionally biased region" description="Basic and acidic residues" evidence="1">
    <location>
        <begin position="96"/>
        <end position="113"/>
    </location>
</feature>
<evidence type="ECO:0000313" key="3">
    <source>
        <dbReference type="Proteomes" id="UP001275084"/>
    </source>
</evidence>
<dbReference type="EMBL" id="JAUIQD010000004">
    <property type="protein sequence ID" value="KAK3353099.1"/>
    <property type="molecule type" value="Genomic_DNA"/>
</dbReference>
<protein>
    <submittedName>
        <fullName evidence="2">Uncharacterized protein</fullName>
    </submittedName>
</protein>
<reference evidence="2" key="2">
    <citation type="submission" date="2023-06" db="EMBL/GenBank/DDBJ databases">
        <authorList>
            <consortium name="Lawrence Berkeley National Laboratory"/>
            <person name="Haridas S."/>
            <person name="Hensen N."/>
            <person name="Bonometti L."/>
            <person name="Westerberg I."/>
            <person name="Brannstrom I.O."/>
            <person name="Guillou S."/>
            <person name="Cros-Aarteil S."/>
            <person name="Calhoun S."/>
            <person name="Kuo A."/>
            <person name="Mondo S."/>
            <person name="Pangilinan J."/>
            <person name="Riley R."/>
            <person name="Labutti K."/>
            <person name="Andreopoulos B."/>
            <person name="Lipzen A."/>
            <person name="Chen C."/>
            <person name="Yanf M."/>
            <person name="Daum C."/>
            <person name="Ng V."/>
            <person name="Clum A."/>
            <person name="Steindorff A."/>
            <person name="Ohm R."/>
            <person name="Martin F."/>
            <person name="Silar P."/>
            <person name="Natvig D."/>
            <person name="Lalanne C."/>
            <person name="Gautier V."/>
            <person name="Ament-Velasquez S.L."/>
            <person name="Kruys A."/>
            <person name="Hutchinson M.I."/>
            <person name="Powell A.J."/>
            <person name="Barry K."/>
            <person name="Miller A.N."/>
            <person name="Grigoriev I.V."/>
            <person name="Debuchy R."/>
            <person name="Gladieux P."/>
            <person name="Thoren M.H."/>
            <person name="Johannesson H."/>
        </authorList>
    </citation>
    <scope>NUCLEOTIDE SEQUENCE</scope>
    <source>
        <strain evidence="2">CBS 955.72</strain>
    </source>
</reference>
<name>A0AAJ0HI82_9PEZI</name>
<proteinExistence type="predicted"/>